<accession>A0AAU9SDY6</accession>
<feature type="domain" description="F-box" evidence="1">
    <location>
        <begin position="1"/>
        <end position="49"/>
    </location>
</feature>
<dbReference type="EMBL" id="OU466860">
    <property type="protein sequence ID" value="CAH2060420.1"/>
    <property type="molecule type" value="Genomic_DNA"/>
</dbReference>
<evidence type="ECO:0000259" key="1">
    <source>
        <dbReference type="PROSITE" id="PS50181"/>
    </source>
</evidence>
<dbReference type="InterPro" id="IPR006566">
    <property type="entry name" value="FBD"/>
</dbReference>
<dbReference type="InterPro" id="IPR053781">
    <property type="entry name" value="F-box_AtFBL13-like"/>
</dbReference>
<dbReference type="SUPFAM" id="SSF81383">
    <property type="entry name" value="F-box domain"/>
    <property type="match status" value="1"/>
</dbReference>
<dbReference type="AlphaFoldDB" id="A0AAU9SDY6"/>
<dbReference type="Gene3D" id="3.80.10.10">
    <property type="entry name" value="Ribonuclease Inhibitor"/>
    <property type="match status" value="1"/>
</dbReference>
<dbReference type="InterPro" id="IPR055411">
    <property type="entry name" value="LRR_FXL15/At3g58940/PEG3-like"/>
</dbReference>
<sequence length="399" mass="45691">MDIINRLPDELLLKILTFLPTKTAVSTSILSKQWEFLWMWLPNLEYDELDVKSSVIIRFRDFIDKNLPLHRAPIIQTLILSFQLSDLSQPENIKRWVGTAVSRCVRELSIYLFCFDHKQPADVSLPSGLYTCNSLTALTLYGKEILVDVPPTAYLPSLKTLLLECVTYLNEDSLRLLLSCCPVLEDLSIEGRSGENVGKIVVNIPSLQRLSLNVYGPASDGYVIVTPSLKYFKFDDCEEGFSYLAEHMPMLKEAYISVVHDTEKLLESIASVKLLTLRPYITSSAKFVYPAGMVFNQLEHLKVHIHSVNWSKLLVWLLRNSPKLRILNVYCDDFHSELDVYEPVKWDNEQSSVPECLLRSLETLKFAGYRGREEERDFLSFLFKHACCLKSTSVILHVS</sequence>
<gene>
    <name evidence="2" type="ORF">TAV2_LOCUS14181</name>
</gene>
<dbReference type="Pfam" id="PF24758">
    <property type="entry name" value="LRR_At5g56370"/>
    <property type="match status" value="1"/>
</dbReference>
<dbReference type="InterPro" id="IPR001810">
    <property type="entry name" value="F-box_dom"/>
</dbReference>
<dbReference type="InterPro" id="IPR032675">
    <property type="entry name" value="LRR_dom_sf"/>
</dbReference>
<evidence type="ECO:0000313" key="3">
    <source>
        <dbReference type="Proteomes" id="UP000836841"/>
    </source>
</evidence>
<dbReference type="InterPro" id="IPR036047">
    <property type="entry name" value="F-box-like_dom_sf"/>
</dbReference>
<dbReference type="PANTHER" id="PTHR31900">
    <property type="entry name" value="F-BOX/RNI SUPERFAMILY PROTEIN-RELATED"/>
    <property type="match status" value="1"/>
</dbReference>
<dbReference type="PROSITE" id="PS50181">
    <property type="entry name" value="FBOX"/>
    <property type="match status" value="1"/>
</dbReference>
<dbReference type="CDD" id="cd22160">
    <property type="entry name" value="F-box_AtFBL13-like"/>
    <property type="match status" value="1"/>
</dbReference>
<proteinExistence type="predicted"/>
<dbReference type="PANTHER" id="PTHR31900:SF28">
    <property type="entry name" value="FBD DOMAIN-CONTAINING PROTEIN"/>
    <property type="match status" value="1"/>
</dbReference>
<dbReference type="Proteomes" id="UP000836841">
    <property type="component" value="Chromosome 4"/>
</dbReference>
<protein>
    <recommendedName>
        <fullName evidence="1">F-box domain-containing protein</fullName>
    </recommendedName>
</protein>
<keyword evidence="3" id="KW-1185">Reference proteome</keyword>
<dbReference type="Gene3D" id="1.20.1280.50">
    <property type="match status" value="1"/>
</dbReference>
<name>A0AAU9SDY6_THLAR</name>
<dbReference type="InterPro" id="IPR050232">
    <property type="entry name" value="FBL13/AtMIF1-like"/>
</dbReference>
<reference evidence="2 3" key="1">
    <citation type="submission" date="2022-03" db="EMBL/GenBank/DDBJ databases">
        <authorList>
            <person name="Nunn A."/>
            <person name="Chopra R."/>
            <person name="Nunn A."/>
            <person name="Contreras Garrido A."/>
        </authorList>
    </citation>
    <scope>NUCLEOTIDE SEQUENCE [LARGE SCALE GENOMIC DNA]</scope>
</reference>
<dbReference type="Pfam" id="PF08387">
    <property type="entry name" value="FBD"/>
    <property type="match status" value="1"/>
</dbReference>
<organism evidence="2 3">
    <name type="scientific">Thlaspi arvense</name>
    <name type="common">Field penny-cress</name>
    <dbReference type="NCBI Taxonomy" id="13288"/>
    <lineage>
        <taxon>Eukaryota</taxon>
        <taxon>Viridiplantae</taxon>
        <taxon>Streptophyta</taxon>
        <taxon>Embryophyta</taxon>
        <taxon>Tracheophyta</taxon>
        <taxon>Spermatophyta</taxon>
        <taxon>Magnoliopsida</taxon>
        <taxon>eudicotyledons</taxon>
        <taxon>Gunneridae</taxon>
        <taxon>Pentapetalae</taxon>
        <taxon>rosids</taxon>
        <taxon>malvids</taxon>
        <taxon>Brassicales</taxon>
        <taxon>Brassicaceae</taxon>
        <taxon>Thlaspideae</taxon>
        <taxon>Thlaspi</taxon>
    </lineage>
</organism>
<dbReference type="Pfam" id="PF00646">
    <property type="entry name" value="F-box"/>
    <property type="match status" value="1"/>
</dbReference>
<dbReference type="SUPFAM" id="SSF52047">
    <property type="entry name" value="RNI-like"/>
    <property type="match status" value="1"/>
</dbReference>
<dbReference type="SMART" id="SM00256">
    <property type="entry name" value="FBOX"/>
    <property type="match status" value="1"/>
</dbReference>
<evidence type="ECO:0000313" key="2">
    <source>
        <dbReference type="EMBL" id="CAH2060420.1"/>
    </source>
</evidence>